<proteinExistence type="inferred from homology"/>
<name>A0A836JBR2_9HYME</name>
<evidence type="ECO:0000313" key="11">
    <source>
        <dbReference type="Proteomes" id="UP000667349"/>
    </source>
</evidence>
<evidence type="ECO:0000256" key="6">
    <source>
        <dbReference type="ARBA" id="ARBA00023049"/>
    </source>
</evidence>
<dbReference type="SUPFAM" id="SSF63411">
    <property type="entry name" value="LuxS/MPP-like metallohydrolase"/>
    <property type="match status" value="4"/>
</dbReference>
<keyword evidence="6" id="KW-0482">Metalloprotease</keyword>
<dbReference type="InterPro" id="IPR032632">
    <property type="entry name" value="Peptidase_M16_M"/>
</dbReference>
<comment type="similarity">
    <text evidence="1">Belongs to the peptidase M16 family.</text>
</comment>
<feature type="domain" description="Peptidase M16 N-terminal" evidence="7">
    <location>
        <begin position="69"/>
        <end position="186"/>
    </location>
</feature>
<feature type="domain" description="Peptidase M16 middle/third" evidence="9">
    <location>
        <begin position="425"/>
        <end position="694"/>
    </location>
</feature>
<feature type="domain" description="Peptidase M16 C-terminal" evidence="8">
    <location>
        <begin position="225"/>
        <end position="405"/>
    </location>
</feature>
<protein>
    <submittedName>
        <fullName evidence="10">NRDC protein</fullName>
    </submittedName>
</protein>
<dbReference type="Pfam" id="PF00675">
    <property type="entry name" value="Peptidase_M16"/>
    <property type="match status" value="1"/>
</dbReference>
<reference evidence="10" key="1">
    <citation type="submission" date="2020-02" db="EMBL/GenBank/DDBJ databases">
        <title>Relaxed selection underlies rapid genomic changes in the transitions from sociality to social parasitism in ants.</title>
        <authorList>
            <person name="Bi X."/>
        </authorList>
    </citation>
    <scope>NUCLEOTIDE SEQUENCE</scope>
    <source>
        <strain evidence="10">BGI-DK2013a</strain>
        <tissue evidence="10">Whole body</tissue>
    </source>
</reference>
<dbReference type="PANTHER" id="PTHR43690">
    <property type="entry name" value="NARDILYSIN"/>
    <property type="match status" value="1"/>
</dbReference>
<evidence type="ECO:0000256" key="2">
    <source>
        <dbReference type="ARBA" id="ARBA00022670"/>
    </source>
</evidence>
<dbReference type="InterPro" id="IPR007863">
    <property type="entry name" value="Peptidase_M16_C"/>
</dbReference>
<keyword evidence="4" id="KW-0378">Hydrolase</keyword>
<keyword evidence="11" id="KW-1185">Reference proteome</keyword>
<dbReference type="Pfam" id="PF05193">
    <property type="entry name" value="Peptidase_M16_C"/>
    <property type="match status" value="2"/>
</dbReference>
<sequence length="997" mass="117553">MPVESRDAKIQQNVHLDPIDKRENDNKEYSIQYSYFSFYYNLFYFFKFRAIRLPNGLEALLISNENLTSSSQEKKASCSLCVNVGNFSDPPEFPGISYFLHYKLFQELKKSSEQCTLDKYIKNHHGINYVSVDNEHTIFYFDIEENSLFVALKRFGDFFVEPIISEQVLIEQYDVQNEFQRSLRKRQKRYDQLFSSFAQTGHPANKFSADHLTKLHDHIDYDKLYNVLAKFKNRHYSAHRMKLAIQSGLSLDVMEKFVTSCFANVSNNGISPDNFSKFKNDLPFDTPAFRKMYKVKDNWEHLTRLKITWVLPSFPNFYKCNSYLYIPWIFEYKGKGSLISYLHQKLWSPISRDKVDCEIQQNSLYSSVQLTTELTSEGLKHLEDILDAIFSFINLLKRAGPQKEIYSDMYESKKDIYSYDIESIFLKHLSKKMHFSPSKTYIIKNELDSNYNAKVIQKCLNYLTPEMANIMIFSKDFNDFELKKIEPWWQTAYTDIEIPKEWIKRWKVIEPLPEFFLPSPNIFFTKNLLLMPISKEEIPKYPVKIHCNSMSEIWYCPKYYLSKCCMHFNFISPVKLESSKNGVLMDIYCELWKRILAEELYPASLAGFIYAIKILNNGITLKISGLNETLPLVAATFAQNMVQYSSFITEDIFENAKARKSLTYFSLISSPATFTEDMALSILKLDHHSLIDMYNIIQNITFKDFQGFVKSFTEHLYIQCLVQGNMPPSAAINTVQQFINTINCSPLHPNTIKQLRGTQIPLGISYYKIKNITKYKLSLVTNYYQAGVTTIELSTLIHLISYIMDHKLREDQSFEKFWYTNVDFRKINGILGYSITVCTQYTIEYIDRMIDRFLNRFKNDMEELTEKELDVYKETFLKSRSFDDANLEKENERNWKEIITCTYMFDLNEQEIHALEKINVNKLREWLADHTMNGNNFRKLSLQVVGTTPKKAKYVNLTNINDDYQYNPNRYHYITKVEDYKKKLFIFPTNPLRAQYK</sequence>
<keyword evidence="5" id="KW-0862">Zinc</keyword>
<feature type="non-terminal residue" evidence="10">
    <location>
        <position position="997"/>
    </location>
</feature>
<dbReference type="InterPro" id="IPR011765">
    <property type="entry name" value="Pept_M16_N"/>
</dbReference>
<keyword evidence="2" id="KW-0645">Protease</keyword>
<dbReference type="Proteomes" id="UP000667349">
    <property type="component" value="Unassembled WGS sequence"/>
</dbReference>
<accession>A0A836JBR2</accession>
<feature type="domain" description="Peptidase M16 C-terminal" evidence="8">
    <location>
        <begin position="699"/>
        <end position="875"/>
    </location>
</feature>
<dbReference type="GO" id="GO:0008237">
    <property type="term" value="F:metallopeptidase activity"/>
    <property type="evidence" value="ECO:0007669"/>
    <property type="project" value="UniProtKB-KW"/>
</dbReference>
<dbReference type="AlphaFoldDB" id="A0A836JBR2"/>
<gene>
    <name evidence="10" type="primary">Nrdc_15</name>
    <name evidence="10" type="ORF">G6Z75_0001110</name>
</gene>
<dbReference type="Pfam" id="PF16187">
    <property type="entry name" value="Peptidase_M16_M"/>
    <property type="match status" value="1"/>
</dbReference>
<dbReference type="InterPro" id="IPR011249">
    <property type="entry name" value="Metalloenz_LuxS/M16"/>
</dbReference>
<evidence type="ECO:0000259" key="9">
    <source>
        <dbReference type="Pfam" id="PF16187"/>
    </source>
</evidence>
<dbReference type="EMBL" id="JAANHZ010000739">
    <property type="protein sequence ID" value="KAG5307397.1"/>
    <property type="molecule type" value="Genomic_DNA"/>
</dbReference>
<keyword evidence="3" id="KW-0479">Metal-binding</keyword>
<evidence type="ECO:0000256" key="1">
    <source>
        <dbReference type="ARBA" id="ARBA00007261"/>
    </source>
</evidence>
<dbReference type="Gene3D" id="3.30.830.10">
    <property type="entry name" value="Metalloenzyme, LuxS/M16 peptidase-like"/>
    <property type="match status" value="4"/>
</dbReference>
<dbReference type="GO" id="GO:0006508">
    <property type="term" value="P:proteolysis"/>
    <property type="evidence" value="ECO:0007669"/>
    <property type="project" value="UniProtKB-KW"/>
</dbReference>
<dbReference type="PANTHER" id="PTHR43690:SF18">
    <property type="entry name" value="INSULIN-DEGRADING ENZYME-RELATED"/>
    <property type="match status" value="1"/>
</dbReference>
<evidence type="ECO:0000313" key="10">
    <source>
        <dbReference type="EMBL" id="KAG5307397.1"/>
    </source>
</evidence>
<dbReference type="InterPro" id="IPR050626">
    <property type="entry name" value="Peptidase_M16"/>
</dbReference>
<feature type="non-terminal residue" evidence="10">
    <location>
        <position position="1"/>
    </location>
</feature>
<evidence type="ECO:0000256" key="4">
    <source>
        <dbReference type="ARBA" id="ARBA00022801"/>
    </source>
</evidence>
<evidence type="ECO:0000256" key="3">
    <source>
        <dbReference type="ARBA" id="ARBA00022723"/>
    </source>
</evidence>
<organism evidence="10 11">
    <name type="scientific">Acromyrmex insinuator</name>
    <dbReference type="NCBI Taxonomy" id="230686"/>
    <lineage>
        <taxon>Eukaryota</taxon>
        <taxon>Metazoa</taxon>
        <taxon>Ecdysozoa</taxon>
        <taxon>Arthropoda</taxon>
        <taxon>Hexapoda</taxon>
        <taxon>Insecta</taxon>
        <taxon>Pterygota</taxon>
        <taxon>Neoptera</taxon>
        <taxon>Endopterygota</taxon>
        <taxon>Hymenoptera</taxon>
        <taxon>Apocrita</taxon>
        <taxon>Aculeata</taxon>
        <taxon>Formicoidea</taxon>
        <taxon>Formicidae</taxon>
        <taxon>Myrmicinae</taxon>
        <taxon>Acromyrmex</taxon>
    </lineage>
</organism>
<evidence type="ECO:0000259" key="7">
    <source>
        <dbReference type="Pfam" id="PF00675"/>
    </source>
</evidence>
<dbReference type="GO" id="GO:0046872">
    <property type="term" value="F:metal ion binding"/>
    <property type="evidence" value="ECO:0007669"/>
    <property type="project" value="UniProtKB-KW"/>
</dbReference>
<comment type="caution">
    <text evidence="10">The sequence shown here is derived from an EMBL/GenBank/DDBJ whole genome shotgun (WGS) entry which is preliminary data.</text>
</comment>
<evidence type="ECO:0000259" key="8">
    <source>
        <dbReference type="Pfam" id="PF05193"/>
    </source>
</evidence>
<evidence type="ECO:0000256" key="5">
    <source>
        <dbReference type="ARBA" id="ARBA00022833"/>
    </source>
</evidence>